<dbReference type="Gene3D" id="3.30.720.110">
    <property type="match status" value="1"/>
</dbReference>
<dbReference type="PANTHER" id="PTHR34109:SF1">
    <property type="entry name" value="VOC DOMAIN-CONTAINING PROTEIN"/>
    <property type="match status" value="1"/>
</dbReference>
<dbReference type="PROSITE" id="PS51819">
    <property type="entry name" value="VOC"/>
    <property type="match status" value="1"/>
</dbReference>
<dbReference type="OrthoDB" id="9795306at2"/>
<dbReference type="Proteomes" id="UP000054618">
    <property type="component" value="Unassembled WGS sequence"/>
</dbReference>
<keyword evidence="3" id="KW-1185">Reference proteome</keyword>
<dbReference type="EMBL" id="LNYS01000008">
    <property type="protein sequence ID" value="KTD50261.1"/>
    <property type="molecule type" value="Genomic_DNA"/>
</dbReference>
<dbReference type="RefSeq" id="WP_058507690.1">
    <property type="nucleotide sequence ID" value="NZ_CAAAIK010000001.1"/>
</dbReference>
<dbReference type="CDD" id="cd07246">
    <property type="entry name" value="VOC_like"/>
    <property type="match status" value="1"/>
</dbReference>
<dbReference type="Gene3D" id="3.30.720.120">
    <property type="match status" value="1"/>
</dbReference>
<name>A0A0W0Y0C8_9GAMM</name>
<gene>
    <name evidence="2" type="ORF">Lqui_1586</name>
</gene>
<dbReference type="STRING" id="45073.Lqui_1586"/>
<evidence type="ECO:0000259" key="1">
    <source>
        <dbReference type="PROSITE" id="PS51819"/>
    </source>
</evidence>
<dbReference type="AlphaFoldDB" id="A0A0W0Y0C8"/>
<evidence type="ECO:0000313" key="2">
    <source>
        <dbReference type="EMBL" id="KTD50261.1"/>
    </source>
</evidence>
<dbReference type="SUPFAM" id="SSF54593">
    <property type="entry name" value="Glyoxalase/Bleomycin resistance protein/Dihydroxybiphenyl dioxygenase"/>
    <property type="match status" value="1"/>
</dbReference>
<evidence type="ECO:0000313" key="3">
    <source>
        <dbReference type="Proteomes" id="UP000054618"/>
    </source>
</evidence>
<reference evidence="2 3" key="1">
    <citation type="submission" date="2015-11" db="EMBL/GenBank/DDBJ databases">
        <title>Genomic analysis of 38 Legionella species identifies large and diverse effector repertoires.</title>
        <authorList>
            <person name="Burstein D."/>
            <person name="Amaro F."/>
            <person name="Zusman T."/>
            <person name="Lifshitz Z."/>
            <person name="Cohen O."/>
            <person name="Gilbert J.A."/>
            <person name="Pupko T."/>
            <person name="Shuman H.A."/>
            <person name="Segal G."/>
        </authorList>
    </citation>
    <scope>NUCLEOTIDE SEQUENCE [LARGE SCALE GENOMIC DNA]</scope>
    <source>
        <strain evidence="2 3">CDC#1442-AUS-E</strain>
    </source>
</reference>
<dbReference type="InterPro" id="IPR029068">
    <property type="entry name" value="Glyas_Bleomycin-R_OHBP_Dase"/>
</dbReference>
<dbReference type="InterPro" id="IPR004360">
    <property type="entry name" value="Glyas_Fos-R_dOase_dom"/>
</dbReference>
<dbReference type="InterPro" id="IPR037523">
    <property type="entry name" value="VOC_core"/>
</dbReference>
<dbReference type="Pfam" id="PF00903">
    <property type="entry name" value="Glyoxalase"/>
    <property type="match status" value="1"/>
</dbReference>
<dbReference type="PANTHER" id="PTHR34109">
    <property type="entry name" value="BNAUNNG04460D PROTEIN-RELATED"/>
    <property type="match status" value="1"/>
</dbReference>
<dbReference type="PATRIC" id="fig|45073.5.peg.1675"/>
<proteinExistence type="predicted"/>
<comment type="caution">
    <text evidence="2">The sequence shown here is derived from an EMBL/GenBank/DDBJ whole genome shotgun (WGS) entry which is preliminary data.</text>
</comment>
<sequence length="159" mass="18033">MSSSVNYKPNDYNHITPYLIANEARKALEFYKKVLGAEVVMCMEGPDNRIMHSELRIGDSKFMLADECEEAHSKSPASYGGSPVGLYVYVPNVDEVAKLAEKEGATITRPLENQFYGDRTCTFTDPFGHIWSIGTHIEDVSEEETQRRMEKMMKEQGKK</sequence>
<feature type="domain" description="VOC" evidence="1">
    <location>
        <begin position="11"/>
        <end position="136"/>
    </location>
</feature>
<accession>A0A0W0Y0C8</accession>
<organism evidence="2 3">
    <name type="scientific">Legionella quinlivanii</name>
    <dbReference type="NCBI Taxonomy" id="45073"/>
    <lineage>
        <taxon>Bacteria</taxon>
        <taxon>Pseudomonadati</taxon>
        <taxon>Pseudomonadota</taxon>
        <taxon>Gammaproteobacteria</taxon>
        <taxon>Legionellales</taxon>
        <taxon>Legionellaceae</taxon>
        <taxon>Legionella</taxon>
    </lineage>
</organism>
<protein>
    <submittedName>
        <fullName evidence="2">Glyoxalase-like domain protein</fullName>
    </submittedName>
</protein>